<sequence length="157" mass="17967">MAYSADVAKLLTDQLSRFITVNRHQLAGQMANLKFWMGEVRHCLGVIDGYPQRFERLKRAQTTYVANHGTVEYLLDDPRETTTTATPPRRVPHRELVEARRLLCDSAYRFLVRGFNENHFDEATLRETCRSLGLGIEAGDLRPRSNPHRGRKPGDST</sequence>
<evidence type="ECO:0000313" key="2">
    <source>
        <dbReference type="EMBL" id="XBH06786.1"/>
    </source>
</evidence>
<protein>
    <submittedName>
        <fullName evidence="2">Uncharacterized protein</fullName>
    </submittedName>
</protein>
<feature type="region of interest" description="Disordered" evidence="1">
    <location>
        <begin position="137"/>
        <end position="157"/>
    </location>
</feature>
<dbReference type="AlphaFoldDB" id="A0AAU7CNH1"/>
<reference evidence="2" key="1">
    <citation type="submission" date="2024-05" db="EMBL/GenBank/DDBJ databases">
        <title>Planctomycetes of the genus Singulisphaera possess chitinolytic capabilities.</title>
        <authorList>
            <person name="Ivanova A."/>
        </authorList>
    </citation>
    <scope>NUCLEOTIDE SEQUENCE</scope>
    <source>
        <strain evidence="2">Ch08T</strain>
    </source>
</reference>
<dbReference type="RefSeq" id="WP_406699634.1">
    <property type="nucleotide sequence ID" value="NZ_CP155447.1"/>
</dbReference>
<name>A0AAU7CNH1_9BACT</name>
<organism evidence="2">
    <name type="scientific">Singulisphaera sp. Ch08</name>
    <dbReference type="NCBI Taxonomy" id="3120278"/>
    <lineage>
        <taxon>Bacteria</taxon>
        <taxon>Pseudomonadati</taxon>
        <taxon>Planctomycetota</taxon>
        <taxon>Planctomycetia</taxon>
        <taxon>Isosphaerales</taxon>
        <taxon>Isosphaeraceae</taxon>
        <taxon>Singulisphaera</taxon>
    </lineage>
</organism>
<evidence type="ECO:0000256" key="1">
    <source>
        <dbReference type="SAM" id="MobiDB-lite"/>
    </source>
</evidence>
<proteinExistence type="predicted"/>
<gene>
    <name evidence="2" type="ORF">V5E97_12310</name>
</gene>
<dbReference type="EMBL" id="CP155447">
    <property type="protein sequence ID" value="XBH06786.1"/>
    <property type="molecule type" value="Genomic_DNA"/>
</dbReference>
<accession>A0AAU7CNH1</accession>